<evidence type="ECO:0000313" key="8">
    <source>
        <dbReference type="EMBL" id="ART33359.1"/>
    </source>
</evidence>
<protein>
    <recommendedName>
        <fullName evidence="6">E1B protein, small T-antigen</fullName>
    </recommendedName>
</protein>
<evidence type="ECO:0000256" key="4">
    <source>
        <dbReference type="ARBA" id="ARBA00023189"/>
    </source>
</evidence>
<evidence type="ECO:0000256" key="3">
    <source>
        <dbReference type="ARBA" id="ARBA00022581"/>
    </source>
</evidence>
<proteinExistence type="inferred from homology"/>
<feature type="compositionally biased region" description="Low complexity" evidence="7">
    <location>
        <begin position="144"/>
        <end position="157"/>
    </location>
</feature>
<keyword evidence="2 6" id="KW-0244">Early protein</keyword>
<evidence type="ECO:0000313" key="9">
    <source>
        <dbReference type="Proteomes" id="UP000201603"/>
    </source>
</evidence>
<accession>A0A1Y0B6F3</accession>
<keyword evidence="5 6" id="KW-1119">Modulation of host cell apoptosis by virus</keyword>
<keyword evidence="4 6" id="KW-1081">Inhibition of host apoptosis by viral BCL2-like protein</keyword>
<evidence type="ECO:0000256" key="6">
    <source>
        <dbReference type="RuleBase" id="RU364111"/>
    </source>
</evidence>
<reference evidence="8" key="2">
    <citation type="submission" date="2016-12" db="EMBL/GenBank/DDBJ databases">
        <title>Isolation of a novel cervid adenovirus from white-tailed deer (Odocoileus virginianus) fawns in a captive herd.</title>
        <authorList>
            <person name="Ridpath J.F."/>
            <person name="Neill J.D."/>
            <person name="Palmer M.V."/>
            <person name="Bauermann F.V."/>
            <person name="Falkenberg S.M."/>
            <person name="Wolff P.L."/>
        </authorList>
    </citation>
    <scope>NUCLEOTIDE SEQUENCE [LARGE SCALE GENOMIC DNA]</scope>
    <source>
        <strain evidence="8">1319</strain>
    </source>
</reference>
<dbReference type="RefSeq" id="YP_009373234.1">
    <property type="nucleotide sequence ID" value="NC_034834.1"/>
</dbReference>
<reference evidence="8" key="1">
    <citation type="submission" date="2016-12" db="EMBL/GenBank/DDBJ databases">
        <title>Complete genomic sequence of cervid adenovirus 1, a novel mastadenovirus isolated from white-tailed deer.</title>
        <authorList>
            <person name="Neill J.D."/>
            <person name="Ridpath J.F."/>
        </authorList>
    </citation>
    <scope>NUCLEOTIDE SEQUENCE [LARGE SCALE GENOMIC DNA]</scope>
    <source>
        <strain evidence="8">1319</strain>
    </source>
</reference>
<dbReference type="KEGG" id="vg:39105907"/>
<organism evidence="8 9">
    <name type="scientific">Deer mastadenovirus B</name>
    <dbReference type="NCBI Taxonomy" id="2170000"/>
    <lineage>
        <taxon>Viruses</taxon>
        <taxon>Varidnaviria</taxon>
        <taxon>Bamfordvirae</taxon>
        <taxon>Preplasmiviricota</taxon>
        <taxon>Polisuviricotina</taxon>
        <taxon>Pharingeaviricetes</taxon>
        <taxon>Rowavirales</taxon>
        <taxon>Adenoviridae</taxon>
        <taxon>Mastadenovirus</taxon>
        <taxon>Mastadenovirus cervi</taxon>
    </lineage>
</organism>
<name>A0A1Y0B6F3_9ADEN</name>
<evidence type="ECO:0000256" key="7">
    <source>
        <dbReference type="SAM" id="MobiDB-lite"/>
    </source>
</evidence>
<evidence type="ECO:0000256" key="2">
    <source>
        <dbReference type="ARBA" id="ARBA00022518"/>
    </source>
</evidence>
<feature type="region of interest" description="Disordered" evidence="7">
    <location>
        <begin position="138"/>
        <end position="157"/>
    </location>
</feature>
<dbReference type="EMBL" id="KY306667">
    <property type="protein sequence ID" value="ART33359.1"/>
    <property type="molecule type" value="Genomic_DNA"/>
</dbReference>
<evidence type="ECO:0000256" key="5">
    <source>
        <dbReference type="ARBA" id="ARBA00023323"/>
    </source>
</evidence>
<comment type="similarity">
    <text evidence="1 6">Belongs to the adenoviridae E1B 19 kDa protein family.</text>
</comment>
<dbReference type="Pfam" id="PF01691">
    <property type="entry name" value="Adeno_E1B_19K"/>
    <property type="match status" value="1"/>
</dbReference>
<keyword evidence="3 6" id="KW-0945">Host-virus interaction</keyword>
<evidence type="ECO:0000256" key="1">
    <source>
        <dbReference type="ARBA" id="ARBA00010275"/>
    </source>
</evidence>
<dbReference type="Proteomes" id="UP000201603">
    <property type="component" value="Segment"/>
</dbReference>
<sequence>MDHLDILIDLRLLRSVIAGASNRTGAWKRRLWLGRLTQLVHNICSENQESFLNSLPGNANFLRLLRTGYFEVYDVFVVPELHLDSPGRVVAALALLVFILNDLDAHSAASGFDSGFLIDRLCVPLWLKARAYKITQSSRTNLQPSSSPDKTTPTSSQ</sequence>
<dbReference type="GeneID" id="39105907"/>
<keyword evidence="9" id="KW-1185">Reference proteome</keyword>
<dbReference type="InterPro" id="IPR002924">
    <property type="entry name" value="Adenovir_t-Ag_E1B_19kDa"/>
</dbReference>
<dbReference type="GO" id="GO:0033668">
    <property type="term" value="P:symbiont-mediated suppression of host apoptosis"/>
    <property type="evidence" value="ECO:0007669"/>
    <property type="project" value="UniProtKB-KW"/>
</dbReference>